<evidence type="ECO:0000313" key="3">
    <source>
        <dbReference type="Proteomes" id="UP000026915"/>
    </source>
</evidence>
<evidence type="ECO:0000256" key="1">
    <source>
        <dbReference type="SAM" id="MobiDB-lite"/>
    </source>
</evidence>
<dbReference type="FunCoup" id="A0A061F5C7">
    <property type="interactions" value="111"/>
</dbReference>
<name>A0A061F5C7_THECC</name>
<reference evidence="2 3" key="1">
    <citation type="journal article" date="2013" name="Genome Biol.">
        <title>The genome sequence of the most widely cultivated cacao type and its use to identify candidate genes regulating pod color.</title>
        <authorList>
            <person name="Motamayor J.C."/>
            <person name="Mockaitis K."/>
            <person name="Schmutz J."/>
            <person name="Haiminen N."/>
            <person name="Iii D.L."/>
            <person name="Cornejo O."/>
            <person name="Findley S.D."/>
            <person name="Zheng P."/>
            <person name="Utro F."/>
            <person name="Royaert S."/>
            <person name="Saski C."/>
            <person name="Jenkins J."/>
            <person name="Podicheti R."/>
            <person name="Zhao M."/>
            <person name="Scheffler B.E."/>
            <person name="Stack J.C."/>
            <person name="Feltus F.A."/>
            <person name="Mustiga G.M."/>
            <person name="Amores F."/>
            <person name="Phillips W."/>
            <person name="Marelli J.P."/>
            <person name="May G.D."/>
            <person name="Shapiro H."/>
            <person name="Ma J."/>
            <person name="Bustamante C.D."/>
            <person name="Schnell R.J."/>
            <person name="Main D."/>
            <person name="Gilbert D."/>
            <person name="Parida L."/>
            <person name="Kuhn D.N."/>
        </authorList>
    </citation>
    <scope>NUCLEOTIDE SEQUENCE [LARGE SCALE GENOMIC DNA]</scope>
    <source>
        <strain evidence="3">cv. Matina 1-6</strain>
    </source>
</reference>
<sequence>MLKGEQYKIPPNPPPKKGHPLLERPIALGNKPTKHQPSFYSAKETIPNATFHPNLDFISDPFLPIMNITTSDHVIGHSSKYHRQAPVHFMMGRQSDPAVHSSIALLQERFKQLQRVKEMRQEREVLRLLSEAERINPATPYEVSQTFFHSELILQSRRPLQVSLYRESSMQSMHTQQQVIETPVLSNLQPRVTAIHASTFNDSDVDTSLHL</sequence>
<dbReference type="EMBL" id="CM001885">
    <property type="protein sequence ID" value="EOY12103.1"/>
    <property type="molecule type" value="Genomic_DNA"/>
</dbReference>
<gene>
    <name evidence="2" type="ORF">TCM_030703</name>
</gene>
<proteinExistence type="predicted"/>
<evidence type="ECO:0000313" key="2">
    <source>
        <dbReference type="EMBL" id="EOY12103.1"/>
    </source>
</evidence>
<keyword evidence="3" id="KW-1185">Reference proteome</keyword>
<protein>
    <submittedName>
        <fullName evidence="2">Uncharacterized protein</fullName>
    </submittedName>
</protein>
<organism evidence="2 3">
    <name type="scientific">Theobroma cacao</name>
    <name type="common">Cacao</name>
    <name type="synonym">Cocoa</name>
    <dbReference type="NCBI Taxonomy" id="3641"/>
    <lineage>
        <taxon>Eukaryota</taxon>
        <taxon>Viridiplantae</taxon>
        <taxon>Streptophyta</taxon>
        <taxon>Embryophyta</taxon>
        <taxon>Tracheophyta</taxon>
        <taxon>Spermatophyta</taxon>
        <taxon>Magnoliopsida</taxon>
        <taxon>eudicotyledons</taxon>
        <taxon>Gunneridae</taxon>
        <taxon>Pentapetalae</taxon>
        <taxon>rosids</taxon>
        <taxon>malvids</taxon>
        <taxon>Malvales</taxon>
        <taxon>Malvaceae</taxon>
        <taxon>Byttnerioideae</taxon>
        <taxon>Theobroma</taxon>
    </lineage>
</organism>
<feature type="region of interest" description="Disordered" evidence="1">
    <location>
        <begin position="1"/>
        <end position="20"/>
    </location>
</feature>
<dbReference type="PANTHER" id="PTHR34570">
    <property type="entry name" value="OS03G0593100 PROTEIN"/>
    <property type="match status" value="1"/>
</dbReference>
<dbReference type="InParanoid" id="A0A061F5C7"/>
<dbReference type="eggNOG" id="ENOG502S45G">
    <property type="taxonomic scope" value="Eukaryota"/>
</dbReference>
<dbReference type="Gramene" id="EOY12103">
    <property type="protein sequence ID" value="EOY12103"/>
    <property type="gene ID" value="TCM_030703"/>
</dbReference>
<dbReference type="PANTHER" id="PTHR34570:SF12">
    <property type="entry name" value="EXPRESSED PROTEIN"/>
    <property type="match status" value="1"/>
</dbReference>
<accession>A0A061F5C7</accession>
<dbReference type="AlphaFoldDB" id="A0A061F5C7"/>
<dbReference type="HOGENOM" id="CLU_1306764_0_0_1"/>
<dbReference type="Proteomes" id="UP000026915">
    <property type="component" value="Chromosome 7"/>
</dbReference>